<reference evidence="2 3" key="1">
    <citation type="submission" date="2019-08" db="EMBL/GenBank/DDBJ databases">
        <title>Parahaliea maris sp. nov., isolated from the surface seawater.</title>
        <authorList>
            <person name="Liu Y."/>
        </authorList>
    </citation>
    <scope>NUCLEOTIDE SEQUENCE [LARGE SCALE GENOMIC DNA]</scope>
    <source>
        <strain evidence="2 3">HSLHS9</strain>
    </source>
</reference>
<comment type="caution">
    <text evidence="2">The sequence shown here is derived from an EMBL/GenBank/DDBJ whole genome shotgun (WGS) entry which is preliminary data.</text>
</comment>
<proteinExistence type="predicted"/>
<feature type="signal peptide" evidence="1">
    <location>
        <begin position="1"/>
        <end position="30"/>
    </location>
</feature>
<evidence type="ECO:0000313" key="2">
    <source>
        <dbReference type="EMBL" id="TXS91903.1"/>
    </source>
</evidence>
<accession>A0A5C8ZTS8</accession>
<organism evidence="2 3">
    <name type="scientific">Parahaliea maris</name>
    <dbReference type="NCBI Taxonomy" id="2716870"/>
    <lineage>
        <taxon>Bacteria</taxon>
        <taxon>Pseudomonadati</taxon>
        <taxon>Pseudomonadota</taxon>
        <taxon>Gammaproteobacteria</taxon>
        <taxon>Cellvibrionales</taxon>
        <taxon>Halieaceae</taxon>
        <taxon>Parahaliea</taxon>
    </lineage>
</organism>
<name>A0A5C8ZTS8_9GAMM</name>
<evidence type="ECO:0000313" key="3">
    <source>
        <dbReference type="Proteomes" id="UP000321039"/>
    </source>
</evidence>
<feature type="chain" id="PRO_5022738937" evidence="1">
    <location>
        <begin position="31"/>
        <end position="341"/>
    </location>
</feature>
<evidence type="ECO:0000256" key="1">
    <source>
        <dbReference type="SAM" id="SignalP"/>
    </source>
</evidence>
<dbReference type="AlphaFoldDB" id="A0A5C8ZTS8"/>
<gene>
    <name evidence="2" type="ORF">FV139_14310</name>
</gene>
<dbReference type="Proteomes" id="UP000321039">
    <property type="component" value="Unassembled WGS sequence"/>
</dbReference>
<dbReference type="EMBL" id="VRZA01000005">
    <property type="protein sequence ID" value="TXS91903.1"/>
    <property type="molecule type" value="Genomic_DNA"/>
</dbReference>
<keyword evidence="3" id="KW-1185">Reference proteome</keyword>
<protein>
    <submittedName>
        <fullName evidence="2">Uncharacterized protein</fullName>
    </submittedName>
</protein>
<keyword evidence="1" id="KW-0732">Signal</keyword>
<sequence length="341" mass="36239">MQTGARALRQIITTALLVATAGLVSEHSSAETDAGDLELTAVKRSGFSMALPPWTVEIDDDMGASGRYVRTAHLKRAEVSWYLHPDTDLAPFDSTLNAMRDAYDMRIVERNAAPNSNPPRLEALLDYDGRAWFYITQLACPEVGVAVTISVMTPGADEAKALSQRMLSTFHCRSAELPRLVERWPDSDLPESFGLTLDGSPVLVHADGRWVMVARQSAHTVSGMITDPERAQRVLAGYGAALGDTWSVSGDGKEVRNLSGATMAWRLDSSLVGVVAANGFTCGEGESAFLILAGDDTGASKGADLANLAVRFGCPGATGGESVVERPSACEAGVEDFCDGQ</sequence>
<dbReference type="RefSeq" id="WP_148069143.1">
    <property type="nucleotide sequence ID" value="NZ_VRZA01000005.1"/>
</dbReference>